<protein>
    <submittedName>
        <fullName evidence="2">Uncharacterized protein</fullName>
    </submittedName>
</protein>
<evidence type="ECO:0000313" key="3">
    <source>
        <dbReference type="Proteomes" id="UP000288168"/>
    </source>
</evidence>
<dbReference type="AlphaFoldDB" id="A0A428NC87"/>
<name>A0A428NC87_9HYPO</name>
<feature type="compositionally biased region" description="Low complexity" evidence="1">
    <location>
        <begin position="21"/>
        <end position="33"/>
    </location>
</feature>
<keyword evidence="3" id="KW-1185">Reference proteome</keyword>
<feature type="non-terminal residue" evidence="2">
    <location>
        <position position="52"/>
    </location>
</feature>
<sequence>MEAAAVESPGHGVGDGFAEAGSVGVKGDSGVGDATAAAVADGGEAGWEQLGR</sequence>
<gene>
    <name evidence="2" type="ORF">CEP54_016410</name>
</gene>
<reference evidence="2 3" key="1">
    <citation type="submission" date="2017-06" db="EMBL/GenBank/DDBJ databases">
        <title>Comparative genomic analysis of Ambrosia Fusariam Clade fungi.</title>
        <authorList>
            <person name="Stajich J.E."/>
            <person name="Carrillo J."/>
            <person name="Kijimoto T."/>
            <person name="Eskalen A."/>
            <person name="O'Donnell K."/>
            <person name="Kasson M."/>
        </authorList>
    </citation>
    <scope>NUCLEOTIDE SEQUENCE [LARGE SCALE GENOMIC DNA]</scope>
    <source>
        <strain evidence="2 3">NRRL62584</strain>
    </source>
</reference>
<feature type="region of interest" description="Disordered" evidence="1">
    <location>
        <begin position="1"/>
        <end position="33"/>
    </location>
</feature>
<evidence type="ECO:0000256" key="1">
    <source>
        <dbReference type="SAM" id="MobiDB-lite"/>
    </source>
</evidence>
<accession>A0A428NC87</accession>
<comment type="caution">
    <text evidence="2">The sequence shown here is derived from an EMBL/GenBank/DDBJ whole genome shotgun (WGS) entry which is preliminary data.</text>
</comment>
<evidence type="ECO:0000313" key="2">
    <source>
        <dbReference type="EMBL" id="RSL38406.1"/>
    </source>
</evidence>
<dbReference type="Proteomes" id="UP000288168">
    <property type="component" value="Unassembled WGS sequence"/>
</dbReference>
<proteinExistence type="predicted"/>
<organism evidence="2 3">
    <name type="scientific">Fusarium duplospermum</name>
    <dbReference type="NCBI Taxonomy" id="1325734"/>
    <lineage>
        <taxon>Eukaryota</taxon>
        <taxon>Fungi</taxon>
        <taxon>Dikarya</taxon>
        <taxon>Ascomycota</taxon>
        <taxon>Pezizomycotina</taxon>
        <taxon>Sordariomycetes</taxon>
        <taxon>Hypocreomycetidae</taxon>
        <taxon>Hypocreales</taxon>
        <taxon>Nectriaceae</taxon>
        <taxon>Fusarium</taxon>
        <taxon>Fusarium solani species complex</taxon>
    </lineage>
</organism>
<dbReference type="EMBL" id="NKCI01000861">
    <property type="protein sequence ID" value="RSL38406.1"/>
    <property type="molecule type" value="Genomic_DNA"/>
</dbReference>